<evidence type="ECO:0000256" key="1">
    <source>
        <dbReference type="ARBA" id="ARBA00023125"/>
    </source>
</evidence>
<proteinExistence type="predicted"/>
<dbReference type="EMBL" id="JAHLFE010000193">
    <property type="protein sequence ID" value="MBU3845086.1"/>
    <property type="molecule type" value="Genomic_DNA"/>
</dbReference>
<feature type="region of interest" description="Disordered" evidence="2">
    <location>
        <begin position="46"/>
        <end position="69"/>
    </location>
</feature>
<feature type="domain" description="Cas12f1-like TNB" evidence="3">
    <location>
        <begin position="11"/>
        <end position="35"/>
    </location>
</feature>
<evidence type="ECO:0000259" key="3">
    <source>
        <dbReference type="Pfam" id="PF07282"/>
    </source>
</evidence>
<reference evidence="4" key="1">
    <citation type="journal article" date="2021" name="PeerJ">
        <title>Extensive microbial diversity within the chicken gut microbiome revealed by metagenomics and culture.</title>
        <authorList>
            <person name="Gilroy R."/>
            <person name="Ravi A."/>
            <person name="Getino M."/>
            <person name="Pursley I."/>
            <person name="Horton D.L."/>
            <person name="Alikhan N.F."/>
            <person name="Baker D."/>
            <person name="Gharbi K."/>
            <person name="Hall N."/>
            <person name="Watson M."/>
            <person name="Adriaenssens E.M."/>
            <person name="Foster-Nyarko E."/>
            <person name="Jarju S."/>
            <person name="Secka A."/>
            <person name="Antonio M."/>
            <person name="Oren A."/>
            <person name="Chaudhuri R.R."/>
            <person name="La Ragione R."/>
            <person name="Hildebrand F."/>
            <person name="Pallen M.J."/>
        </authorList>
    </citation>
    <scope>NUCLEOTIDE SEQUENCE</scope>
    <source>
        <strain evidence="4">378</strain>
    </source>
</reference>
<dbReference type="GO" id="GO:0003677">
    <property type="term" value="F:DNA binding"/>
    <property type="evidence" value="ECO:0007669"/>
    <property type="project" value="UniProtKB-KW"/>
</dbReference>
<reference evidence="4" key="2">
    <citation type="submission" date="2021-04" db="EMBL/GenBank/DDBJ databases">
        <authorList>
            <person name="Gilroy R."/>
        </authorList>
    </citation>
    <scope>NUCLEOTIDE SEQUENCE</scope>
    <source>
        <strain evidence="4">378</strain>
    </source>
</reference>
<evidence type="ECO:0000313" key="5">
    <source>
        <dbReference type="Proteomes" id="UP000733611"/>
    </source>
</evidence>
<sequence>MAMRARRTVDRRLYLFVCVHCGYSNNADINAAINIKNRFLDSLEAGSEKGQDMPRWPRGNSNQTKSLSS</sequence>
<name>A0A948THM9_9GAMM</name>
<evidence type="ECO:0000313" key="4">
    <source>
        <dbReference type="EMBL" id="MBU3845086.1"/>
    </source>
</evidence>
<dbReference type="InterPro" id="IPR010095">
    <property type="entry name" value="Cas12f1-like_TNB"/>
</dbReference>
<comment type="caution">
    <text evidence="4">The sequence shown here is derived from an EMBL/GenBank/DDBJ whole genome shotgun (WGS) entry which is preliminary data.</text>
</comment>
<protein>
    <submittedName>
        <fullName evidence="4">Transposase</fullName>
    </submittedName>
</protein>
<dbReference type="Proteomes" id="UP000733611">
    <property type="component" value="Unassembled WGS sequence"/>
</dbReference>
<organism evidence="4 5">
    <name type="scientific">Candidatus Anaerobiospirillum pullicola</name>
    <dbReference type="NCBI Taxonomy" id="2838451"/>
    <lineage>
        <taxon>Bacteria</taxon>
        <taxon>Pseudomonadati</taxon>
        <taxon>Pseudomonadota</taxon>
        <taxon>Gammaproteobacteria</taxon>
        <taxon>Aeromonadales</taxon>
        <taxon>Succinivibrionaceae</taxon>
        <taxon>Anaerobiospirillum</taxon>
    </lineage>
</organism>
<feature type="compositionally biased region" description="Polar residues" evidence="2">
    <location>
        <begin position="59"/>
        <end position="69"/>
    </location>
</feature>
<dbReference type="Pfam" id="PF07282">
    <property type="entry name" value="Cas12f1-like_TNB"/>
    <property type="match status" value="1"/>
</dbReference>
<accession>A0A948THM9</accession>
<dbReference type="AlphaFoldDB" id="A0A948THM9"/>
<gene>
    <name evidence="4" type="ORF">H9847_09550</name>
</gene>
<keyword evidence="1" id="KW-0238">DNA-binding</keyword>
<evidence type="ECO:0000256" key="2">
    <source>
        <dbReference type="SAM" id="MobiDB-lite"/>
    </source>
</evidence>